<keyword evidence="2 10" id="KW-0813">Transport</keyword>
<evidence type="ECO:0000313" key="13">
    <source>
        <dbReference type="Proteomes" id="UP000248168"/>
    </source>
</evidence>
<evidence type="ECO:0000259" key="11">
    <source>
        <dbReference type="Pfam" id="PF00593"/>
    </source>
</evidence>
<keyword evidence="6" id="KW-0798">TonB box</keyword>
<dbReference type="PANTHER" id="PTHR30069:SF29">
    <property type="entry name" value="HEMOGLOBIN AND HEMOGLOBIN-HAPTOGLOBIN-BINDING PROTEIN 1-RELATED"/>
    <property type="match status" value="1"/>
</dbReference>
<keyword evidence="5" id="KW-0732">Signal</keyword>
<dbReference type="EMBL" id="OUNR01000017">
    <property type="protein sequence ID" value="SPP65560.1"/>
    <property type="molecule type" value="Genomic_DNA"/>
</dbReference>
<keyword evidence="3 10" id="KW-1134">Transmembrane beta strand</keyword>
<keyword evidence="13" id="KW-1185">Reference proteome</keyword>
<name>A0A330L6N0_9BACT</name>
<dbReference type="InParanoid" id="A0A330L6N0"/>
<dbReference type="InterPro" id="IPR036942">
    <property type="entry name" value="Beta-barrel_TonB_sf"/>
</dbReference>
<dbReference type="PROSITE" id="PS52016">
    <property type="entry name" value="TONB_DEPENDENT_REC_3"/>
    <property type="match status" value="1"/>
</dbReference>
<evidence type="ECO:0000256" key="9">
    <source>
        <dbReference type="ARBA" id="ARBA00023237"/>
    </source>
</evidence>
<keyword evidence="4 10" id="KW-0812">Transmembrane</keyword>
<evidence type="ECO:0000256" key="1">
    <source>
        <dbReference type="ARBA" id="ARBA00004571"/>
    </source>
</evidence>
<dbReference type="Proteomes" id="UP000248168">
    <property type="component" value="Unassembled WGS sequence"/>
</dbReference>
<dbReference type="GO" id="GO:0015344">
    <property type="term" value="F:siderophore uptake transmembrane transporter activity"/>
    <property type="evidence" value="ECO:0007669"/>
    <property type="project" value="TreeGrafter"/>
</dbReference>
<proteinExistence type="inferred from homology"/>
<protein>
    <submittedName>
        <fullName evidence="12">Putative TonB-dependent receptor</fullName>
    </submittedName>
</protein>
<comment type="subcellular location">
    <subcellularLocation>
        <location evidence="1 10">Cell outer membrane</location>
        <topology evidence="1 10">Multi-pass membrane protein</topology>
    </subcellularLocation>
</comment>
<reference evidence="13" key="1">
    <citation type="submission" date="2018-04" db="EMBL/GenBank/DDBJ databases">
        <authorList>
            <person name="Lucker S."/>
            <person name="Sakoula D."/>
        </authorList>
    </citation>
    <scope>NUCLEOTIDE SEQUENCE [LARGE SCALE GENOMIC DNA]</scope>
</reference>
<evidence type="ECO:0000256" key="3">
    <source>
        <dbReference type="ARBA" id="ARBA00022452"/>
    </source>
</evidence>
<keyword evidence="7 10" id="KW-0472">Membrane</keyword>
<dbReference type="RefSeq" id="WP_181416828.1">
    <property type="nucleotide sequence ID" value="NZ_OUNR01000017.1"/>
</dbReference>
<dbReference type="Gene3D" id="2.40.170.20">
    <property type="entry name" value="TonB-dependent receptor, beta-barrel domain"/>
    <property type="match status" value="1"/>
</dbReference>
<dbReference type="GO" id="GO:0044718">
    <property type="term" value="P:siderophore transmembrane transport"/>
    <property type="evidence" value="ECO:0007669"/>
    <property type="project" value="TreeGrafter"/>
</dbReference>
<evidence type="ECO:0000313" key="12">
    <source>
        <dbReference type="EMBL" id="SPP65560.1"/>
    </source>
</evidence>
<dbReference type="SUPFAM" id="SSF49464">
    <property type="entry name" value="Carboxypeptidase regulatory domain-like"/>
    <property type="match status" value="1"/>
</dbReference>
<dbReference type="Pfam" id="PF00593">
    <property type="entry name" value="TonB_dep_Rec_b-barrel"/>
    <property type="match status" value="1"/>
</dbReference>
<evidence type="ECO:0000256" key="7">
    <source>
        <dbReference type="ARBA" id="ARBA00023136"/>
    </source>
</evidence>
<keyword evidence="9 10" id="KW-0998">Cell outer membrane</keyword>
<gene>
    <name evidence="12" type="ORF">NITLEN_40033</name>
</gene>
<dbReference type="SUPFAM" id="SSF56935">
    <property type="entry name" value="Porins"/>
    <property type="match status" value="1"/>
</dbReference>
<dbReference type="GO" id="GO:0009279">
    <property type="term" value="C:cell outer membrane"/>
    <property type="evidence" value="ECO:0007669"/>
    <property type="project" value="UniProtKB-SubCell"/>
</dbReference>
<evidence type="ECO:0000256" key="2">
    <source>
        <dbReference type="ARBA" id="ARBA00022448"/>
    </source>
</evidence>
<dbReference type="InterPro" id="IPR000531">
    <property type="entry name" value="Beta-barrel_TonB"/>
</dbReference>
<evidence type="ECO:0000256" key="8">
    <source>
        <dbReference type="ARBA" id="ARBA00023170"/>
    </source>
</evidence>
<evidence type="ECO:0000256" key="5">
    <source>
        <dbReference type="ARBA" id="ARBA00022729"/>
    </source>
</evidence>
<dbReference type="AlphaFoldDB" id="A0A330L6N0"/>
<dbReference type="Gene3D" id="2.60.40.1120">
    <property type="entry name" value="Carboxypeptidase-like, regulatory domain"/>
    <property type="match status" value="1"/>
</dbReference>
<evidence type="ECO:0000256" key="4">
    <source>
        <dbReference type="ARBA" id="ARBA00022692"/>
    </source>
</evidence>
<dbReference type="Pfam" id="PF13620">
    <property type="entry name" value="CarboxypepD_reg"/>
    <property type="match status" value="1"/>
</dbReference>
<dbReference type="InterPro" id="IPR008969">
    <property type="entry name" value="CarboxyPept-like_regulatory"/>
</dbReference>
<keyword evidence="8 12" id="KW-0675">Receptor</keyword>
<evidence type="ECO:0000256" key="6">
    <source>
        <dbReference type="ARBA" id="ARBA00023077"/>
    </source>
</evidence>
<evidence type="ECO:0000256" key="10">
    <source>
        <dbReference type="PROSITE-ProRule" id="PRU01360"/>
    </source>
</evidence>
<organism evidence="12 13">
    <name type="scientific">Nitrospira lenta</name>
    <dbReference type="NCBI Taxonomy" id="1436998"/>
    <lineage>
        <taxon>Bacteria</taxon>
        <taxon>Pseudomonadati</taxon>
        <taxon>Nitrospirota</taxon>
        <taxon>Nitrospiria</taxon>
        <taxon>Nitrospirales</taxon>
        <taxon>Nitrospiraceae</taxon>
        <taxon>Nitrospira</taxon>
    </lineage>
</organism>
<dbReference type="PANTHER" id="PTHR30069">
    <property type="entry name" value="TONB-DEPENDENT OUTER MEMBRANE RECEPTOR"/>
    <property type="match status" value="1"/>
</dbReference>
<dbReference type="InterPro" id="IPR039426">
    <property type="entry name" value="TonB-dep_rcpt-like"/>
</dbReference>
<accession>A0A330L6N0</accession>
<comment type="similarity">
    <text evidence="10">Belongs to the TonB-dependent receptor family.</text>
</comment>
<sequence length="805" mass="88817">MRRAWFHLCAGLIIGSLVENGGMPPVARAAEEDARNTIRGTVQNQDLRRVGQVVIEVKDQEGNTVTTAVSDAAGEFTAAVPAAGTYSVSAVQDTYRSEYVVLQIGAEAPRPVALTLTNTRDVALEVVSPLAPIQYKASSETYSVSRKDIEALPRGNNNELHDVLLTIPGATYGSLKQVHIRQDHANLQLRIDGVPIPETVSSTFSDVISPRAWERADIVLGGMEANVGNKTAALIDVTTKSGTKPGFGSLQMFGGSNRTVNPSFEYGGTVGEKFRYYILNSYVSTNRGIEPPTLGHSIFHGQSERNQTMFRGDYQHDNTNNFTLLFLNSVAKYQIPTLPGQTQNATITGLLPAGFSAAPSERVDENQKEQNQYAHLVWRHDVTANQFFSLAGYFRHTRATFKTDPLNVLAYVPDEAEPFSAGSQDRTAYSGGLRLDYTYVQSKEHLIKAGFQVDRTQAINKTRLSTFLDDGAGNPTGGVIGLNADNRLIGYRQEFWIQDQWTPNDQWTFNLGLRGDVIQYTRDEAQLSPRLGATYKANQSNVFHVFYGRMFTPPNLEAISFAKLNTAGTKAAPEDTTNIAPRAERAHYFEVGSYHALSSWATFELTGYYKLARNLSDAGQFGTTPLLNYFAFNYGWQRGIDGALKLQVMDNLTARLNAAWGQCKGYGLQSGHFLLEAKEIGDINSPGGVFCDHTQMITSSALVSYRLKERTTFSGQMLFGSGLRTAADDDAKTNSTHSQSYTVFNTSITHVIPLPWEGQKFLIGFDVVNLFDQKYYINRGEGSIGLGVSHAGMPRSFFFRGQWFF</sequence>
<feature type="domain" description="TonB-dependent receptor-like beta-barrel" evidence="11">
    <location>
        <begin position="313"/>
        <end position="750"/>
    </location>
</feature>